<dbReference type="SUPFAM" id="SSF53850">
    <property type="entry name" value="Periplasmic binding protein-like II"/>
    <property type="match status" value="1"/>
</dbReference>
<dbReference type="AlphaFoldDB" id="A0A6N8IWK6"/>
<dbReference type="Pfam" id="PF03466">
    <property type="entry name" value="LysR_substrate"/>
    <property type="match status" value="1"/>
</dbReference>
<evidence type="ECO:0000256" key="5">
    <source>
        <dbReference type="SAM" id="Coils"/>
    </source>
</evidence>
<sequence length="297" mass="32398">MFDWDDLKPLLAVARHGSTTAAARALGVDQSTVQRRLVELERRIGQPLVQRSPSGYRLTAYGAELLPLAEAVEQQVARLEDKIRRSAREVNGLLRLTCPEPLVPRITRSPLLDHLHARHPGLRLEFITTDHYVDLTRGEADVALRSGDTVDNQLVGRKVGQSLWAVYAGRGYLGPRAAPASLAAAAGLDWVALDATMPKHRSTQWMRQAAPDARIAATSGSVLGLVHAAKAGVGLAALPTALGDAEPDLVRLFGPVPELTRIWRLLTTRALRRTPRVASFFDFMVQETATLRPILTG</sequence>
<comment type="similarity">
    <text evidence="1">Belongs to the LysR transcriptional regulatory family.</text>
</comment>
<proteinExistence type="inferred from homology"/>
<gene>
    <name evidence="7" type="ORF">GON04_12945</name>
</gene>
<dbReference type="PANTHER" id="PTHR30537">
    <property type="entry name" value="HTH-TYPE TRANSCRIPTIONAL REGULATOR"/>
    <property type="match status" value="1"/>
</dbReference>
<accession>A0A6N8IWK6</accession>
<keyword evidence="3" id="KW-0238">DNA-binding</keyword>
<evidence type="ECO:0000256" key="2">
    <source>
        <dbReference type="ARBA" id="ARBA00023015"/>
    </source>
</evidence>
<keyword evidence="4" id="KW-0804">Transcription</keyword>
<dbReference type="RefSeq" id="WP_157398256.1">
    <property type="nucleotide sequence ID" value="NZ_WSEL01000003.1"/>
</dbReference>
<name>A0A6N8IWK6_9BURK</name>
<reference evidence="7 8" key="1">
    <citation type="submission" date="2019-12" db="EMBL/GenBank/DDBJ databases">
        <authorList>
            <person name="Huq M.A."/>
        </authorList>
    </citation>
    <scope>NUCLEOTIDE SEQUENCE [LARGE SCALE GENOMIC DNA]</scope>
    <source>
        <strain evidence="7 8">MAH-25</strain>
    </source>
</reference>
<evidence type="ECO:0000259" key="6">
    <source>
        <dbReference type="PROSITE" id="PS50931"/>
    </source>
</evidence>
<dbReference type="InterPro" id="IPR036388">
    <property type="entry name" value="WH-like_DNA-bd_sf"/>
</dbReference>
<dbReference type="InterPro" id="IPR005119">
    <property type="entry name" value="LysR_subst-bd"/>
</dbReference>
<evidence type="ECO:0000313" key="7">
    <source>
        <dbReference type="EMBL" id="MVQ30363.1"/>
    </source>
</evidence>
<dbReference type="Pfam" id="PF00126">
    <property type="entry name" value="HTH_1"/>
    <property type="match status" value="1"/>
</dbReference>
<feature type="domain" description="HTH lysR-type" evidence="6">
    <location>
        <begin position="2"/>
        <end position="59"/>
    </location>
</feature>
<dbReference type="InterPro" id="IPR058163">
    <property type="entry name" value="LysR-type_TF_proteobact-type"/>
</dbReference>
<dbReference type="PANTHER" id="PTHR30537:SF3">
    <property type="entry name" value="TRANSCRIPTIONAL REGULATORY PROTEIN"/>
    <property type="match status" value="1"/>
</dbReference>
<keyword evidence="8" id="KW-1185">Reference proteome</keyword>
<protein>
    <submittedName>
        <fullName evidence="7">LysR family transcriptional regulator</fullName>
    </submittedName>
</protein>
<dbReference type="EMBL" id="WSEL01000003">
    <property type="protein sequence ID" value="MVQ30363.1"/>
    <property type="molecule type" value="Genomic_DNA"/>
</dbReference>
<evidence type="ECO:0000256" key="4">
    <source>
        <dbReference type="ARBA" id="ARBA00023163"/>
    </source>
</evidence>
<evidence type="ECO:0000256" key="1">
    <source>
        <dbReference type="ARBA" id="ARBA00009437"/>
    </source>
</evidence>
<dbReference type="Proteomes" id="UP000469385">
    <property type="component" value="Unassembled WGS sequence"/>
</dbReference>
<dbReference type="GO" id="GO:0043565">
    <property type="term" value="F:sequence-specific DNA binding"/>
    <property type="evidence" value="ECO:0007669"/>
    <property type="project" value="TreeGrafter"/>
</dbReference>
<dbReference type="SUPFAM" id="SSF46785">
    <property type="entry name" value="Winged helix' DNA-binding domain"/>
    <property type="match status" value="1"/>
</dbReference>
<evidence type="ECO:0000256" key="3">
    <source>
        <dbReference type="ARBA" id="ARBA00023125"/>
    </source>
</evidence>
<dbReference type="GO" id="GO:0006351">
    <property type="term" value="P:DNA-templated transcription"/>
    <property type="evidence" value="ECO:0007669"/>
    <property type="project" value="TreeGrafter"/>
</dbReference>
<organism evidence="7 8">
    <name type="scientific">Ramlibacter pinisoli</name>
    <dbReference type="NCBI Taxonomy" id="2682844"/>
    <lineage>
        <taxon>Bacteria</taxon>
        <taxon>Pseudomonadati</taxon>
        <taxon>Pseudomonadota</taxon>
        <taxon>Betaproteobacteria</taxon>
        <taxon>Burkholderiales</taxon>
        <taxon>Comamonadaceae</taxon>
        <taxon>Ramlibacter</taxon>
    </lineage>
</organism>
<dbReference type="Gene3D" id="1.10.10.10">
    <property type="entry name" value="Winged helix-like DNA-binding domain superfamily/Winged helix DNA-binding domain"/>
    <property type="match status" value="1"/>
</dbReference>
<dbReference type="Gene3D" id="3.40.190.290">
    <property type="match status" value="1"/>
</dbReference>
<dbReference type="InterPro" id="IPR000847">
    <property type="entry name" value="LysR_HTH_N"/>
</dbReference>
<dbReference type="GO" id="GO:0003700">
    <property type="term" value="F:DNA-binding transcription factor activity"/>
    <property type="evidence" value="ECO:0007669"/>
    <property type="project" value="InterPro"/>
</dbReference>
<dbReference type="PROSITE" id="PS50931">
    <property type="entry name" value="HTH_LYSR"/>
    <property type="match status" value="1"/>
</dbReference>
<feature type="coiled-coil region" evidence="5">
    <location>
        <begin position="69"/>
        <end position="96"/>
    </location>
</feature>
<evidence type="ECO:0000313" key="8">
    <source>
        <dbReference type="Proteomes" id="UP000469385"/>
    </source>
</evidence>
<dbReference type="InterPro" id="IPR036390">
    <property type="entry name" value="WH_DNA-bd_sf"/>
</dbReference>
<comment type="caution">
    <text evidence="7">The sequence shown here is derived from an EMBL/GenBank/DDBJ whole genome shotgun (WGS) entry which is preliminary data.</text>
</comment>
<keyword evidence="2" id="KW-0805">Transcription regulation</keyword>
<keyword evidence="5" id="KW-0175">Coiled coil</keyword>